<sequence>MEMHDPLHPGEFILEVYLRPQNISGRRAAAQLGVAASTFNRILNGQGRVSPAMAQILSRSLGRSAGSWLAMQEMCDRWQARQRDAA</sequence>
<dbReference type="NCBIfam" id="TIGR02607">
    <property type="entry name" value="antidote_HigA"/>
    <property type="match status" value="1"/>
</dbReference>
<dbReference type="OrthoDB" id="5297543at2"/>
<dbReference type="InterPro" id="IPR001387">
    <property type="entry name" value="Cro/C1-type_HTH"/>
</dbReference>
<dbReference type="AlphaFoldDB" id="A0A4Y9SLE6"/>
<dbReference type="PROSITE" id="PS50943">
    <property type="entry name" value="HTH_CROC1"/>
    <property type="match status" value="1"/>
</dbReference>
<protein>
    <submittedName>
        <fullName evidence="3">Addiction module antidote protein, HigA family</fullName>
    </submittedName>
</protein>
<evidence type="ECO:0000259" key="2">
    <source>
        <dbReference type="PROSITE" id="PS50943"/>
    </source>
</evidence>
<dbReference type="PANTHER" id="PTHR36924:SF1">
    <property type="entry name" value="ANTITOXIN HIGA-1"/>
    <property type="match status" value="1"/>
</dbReference>
<organism evidence="3 4">
    <name type="scientific">Duganella callida</name>
    <dbReference type="NCBI Taxonomy" id="2561932"/>
    <lineage>
        <taxon>Bacteria</taxon>
        <taxon>Pseudomonadati</taxon>
        <taxon>Pseudomonadota</taxon>
        <taxon>Betaproteobacteria</taxon>
        <taxon>Burkholderiales</taxon>
        <taxon>Oxalobacteraceae</taxon>
        <taxon>Telluria group</taxon>
        <taxon>Duganella</taxon>
    </lineage>
</organism>
<dbReference type="PANTHER" id="PTHR36924">
    <property type="entry name" value="ANTITOXIN HIGA-1"/>
    <property type="match status" value="1"/>
</dbReference>
<keyword evidence="1" id="KW-0238">DNA-binding</keyword>
<comment type="caution">
    <text evidence="3">The sequence shown here is derived from an EMBL/GenBank/DDBJ whole genome shotgun (WGS) entry which is preliminary data.</text>
</comment>
<dbReference type="Gene3D" id="1.10.260.40">
    <property type="entry name" value="lambda repressor-like DNA-binding domains"/>
    <property type="match status" value="1"/>
</dbReference>
<proteinExistence type="predicted"/>
<evidence type="ECO:0000313" key="3">
    <source>
        <dbReference type="EMBL" id="TFW27261.1"/>
    </source>
</evidence>
<dbReference type="SUPFAM" id="SSF47413">
    <property type="entry name" value="lambda repressor-like DNA-binding domains"/>
    <property type="match status" value="1"/>
</dbReference>
<dbReference type="Proteomes" id="UP000297729">
    <property type="component" value="Unassembled WGS sequence"/>
</dbReference>
<accession>A0A4Y9SLE6</accession>
<dbReference type="InterPro" id="IPR013430">
    <property type="entry name" value="Toxin_antidote_HigA"/>
</dbReference>
<dbReference type="RefSeq" id="WP_135200914.1">
    <property type="nucleotide sequence ID" value="NZ_SPVG01000072.1"/>
</dbReference>
<dbReference type="GO" id="GO:0003677">
    <property type="term" value="F:DNA binding"/>
    <property type="evidence" value="ECO:0007669"/>
    <property type="project" value="UniProtKB-KW"/>
</dbReference>
<dbReference type="EMBL" id="SPVG01000072">
    <property type="protein sequence ID" value="TFW27261.1"/>
    <property type="molecule type" value="Genomic_DNA"/>
</dbReference>
<gene>
    <name evidence="3" type="primary">higA</name>
    <name evidence="3" type="ORF">E4L98_07380</name>
</gene>
<reference evidence="3 4" key="1">
    <citation type="submission" date="2019-03" db="EMBL/GenBank/DDBJ databases">
        <title>Draft Genome Sequence of Duganella callidus sp. nov., a Novel Duganella Species Isolated from Cultivated Soil.</title>
        <authorList>
            <person name="Raths R."/>
            <person name="Peta V."/>
            <person name="Bucking H."/>
        </authorList>
    </citation>
    <scope>NUCLEOTIDE SEQUENCE [LARGE SCALE GENOMIC DNA]</scope>
    <source>
        <strain evidence="3 4">DN04</strain>
    </source>
</reference>
<feature type="domain" description="HTH cro/C1-type" evidence="2">
    <location>
        <begin position="29"/>
        <end position="68"/>
    </location>
</feature>
<keyword evidence="4" id="KW-1185">Reference proteome</keyword>
<dbReference type="InterPro" id="IPR010982">
    <property type="entry name" value="Lambda_DNA-bd_dom_sf"/>
</dbReference>
<name>A0A4Y9SLE6_9BURK</name>
<dbReference type="Pfam" id="PF01381">
    <property type="entry name" value="HTH_3"/>
    <property type="match status" value="1"/>
</dbReference>
<evidence type="ECO:0000256" key="1">
    <source>
        <dbReference type="ARBA" id="ARBA00023125"/>
    </source>
</evidence>
<evidence type="ECO:0000313" key="4">
    <source>
        <dbReference type="Proteomes" id="UP000297729"/>
    </source>
</evidence>